<reference evidence="2 3" key="1">
    <citation type="submission" date="2024-07" db="EMBL/GenBank/DDBJ databases">
        <authorList>
            <person name="Tripathy S."/>
        </authorList>
    </citation>
    <scope>NUCLEOTIDE SEQUENCE [LARGE SCALE GENOMIC DNA]</scope>
    <source>
        <strain evidence="2 3">VB-61278_2</strain>
    </source>
</reference>
<accession>A0ABW8WSZ7</accession>
<feature type="compositionally biased region" description="Low complexity" evidence="1">
    <location>
        <begin position="49"/>
        <end position="63"/>
    </location>
</feature>
<name>A0ABW8WSZ7_9CYAN</name>
<evidence type="ECO:0000313" key="3">
    <source>
        <dbReference type="Proteomes" id="UP001628874"/>
    </source>
</evidence>
<feature type="region of interest" description="Disordered" evidence="1">
    <location>
        <begin position="49"/>
        <end position="75"/>
    </location>
</feature>
<protein>
    <submittedName>
        <fullName evidence="2">Uncharacterized protein</fullName>
    </submittedName>
</protein>
<keyword evidence="3" id="KW-1185">Reference proteome</keyword>
<dbReference type="EMBL" id="JBFQGM010000011">
    <property type="protein sequence ID" value="MFL9464206.1"/>
    <property type="molecule type" value="Genomic_DNA"/>
</dbReference>
<evidence type="ECO:0000313" key="2">
    <source>
        <dbReference type="EMBL" id="MFL9464206.1"/>
    </source>
</evidence>
<organism evidence="2 3">
    <name type="scientific">Scytonema tolypothrichoides VB-61278_2</name>
    <dbReference type="NCBI Taxonomy" id="3232314"/>
    <lineage>
        <taxon>Bacteria</taxon>
        <taxon>Bacillati</taxon>
        <taxon>Cyanobacteriota</taxon>
        <taxon>Cyanophyceae</taxon>
        <taxon>Nostocales</taxon>
        <taxon>Scytonemataceae</taxon>
        <taxon>Scytonema</taxon>
    </lineage>
</organism>
<proteinExistence type="predicted"/>
<gene>
    <name evidence="2" type="ORF">AB0759_26730</name>
</gene>
<sequence length="447" mass="48648">MLKFPLLSGWLSVQPFQKYVIFVMLIAPLMAASAHSTLAKQTQAAKLTPVAPDSDSASSDSVSNQTPAEGEQNFDDVTKISQDTFASKSLATPTSLAAINQLQRSHGEWEALIENDSLSREIPEADEELLTAVELAPSIIAQDSKSENLSKSELDLVQRLRAAKVQVLAAKNNDTTSRHISVNEVLEATAVAPSIGKLKPATSVPVVEQPPEGAQSQQDPVGSPHPIPWQWIQSTQEAIGSKGASGVRYYRSVPVISPDGRYAAYSRVQVEVKPEMHNSRVSSVLFIEDRQTKKLRVVSSTSNLNDPLLKVSVTSTTESDTQGTIGVLVPVSWSEKGDRFLARQFEGYMNTSDVTDRAVIWDSNKGQSQSITPSQNEHKHEIAVLLGWSKVQPEQVLFRAGELGEETWPMVAVSYDGSTITANNTDEPVTFGEKVKGVWGDPPVAYR</sequence>
<comment type="caution">
    <text evidence="2">The sequence shown here is derived from an EMBL/GenBank/DDBJ whole genome shotgun (WGS) entry which is preliminary data.</text>
</comment>
<dbReference type="Proteomes" id="UP001628874">
    <property type="component" value="Unassembled WGS sequence"/>
</dbReference>
<evidence type="ECO:0000256" key="1">
    <source>
        <dbReference type="SAM" id="MobiDB-lite"/>
    </source>
</evidence>
<dbReference type="RefSeq" id="WP_202048601.1">
    <property type="nucleotide sequence ID" value="NZ_JBFQGM010000011.1"/>
</dbReference>